<dbReference type="GO" id="GO:0005886">
    <property type="term" value="C:plasma membrane"/>
    <property type="evidence" value="ECO:0007669"/>
    <property type="project" value="UniProtKB-SubCell"/>
</dbReference>
<evidence type="ECO:0000256" key="11">
    <source>
        <dbReference type="ARBA" id="ARBA00032707"/>
    </source>
</evidence>
<reference evidence="15 16" key="1">
    <citation type="submission" date="2019-03" db="EMBL/GenBank/DDBJ databases">
        <title>Genomic Encyclopedia of Type Strains, Phase IV (KMG-IV): sequencing the most valuable type-strain genomes for metagenomic binning, comparative biology and taxonomic classification.</title>
        <authorList>
            <person name="Goeker M."/>
        </authorList>
    </citation>
    <scope>NUCLEOTIDE SEQUENCE [LARGE SCALE GENOMIC DNA]</scope>
    <source>
        <strain evidence="15 16">DSM 100055</strain>
    </source>
</reference>
<evidence type="ECO:0000256" key="10">
    <source>
        <dbReference type="ARBA" id="ARBA00023251"/>
    </source>
</evidence>
<dbReference type="InterPro" id="IPR003824">
    <property type="entry name" value="UppP"/>
</dbReference>
<evidence type="ECO:0000256" key="12">
    <source>
        <dbReference type="ARBA" id="ARBA00032932"/>
    </source>
</evidence>
<dbReference type="RefSeq" id="WP_134113798.1">
    <property type="nucleotide sequence ID" value="NZ_SOBG01000009.1"/>
</dbReference>
<keyword evidence="8 14" id="KW-1133">Transmembrane helix</keyword>
<dbReference type="GO" id="GO:0050380">
    <property type="term" value="F:undecaprenyl-diphosphatase activity"/>
    <property type="evidence" value="ECO:0007669"/>
    <property type="project" value="UniProtKB-UniRule"/>
</dbReference>
<dbReference type="EC" id="3.6.1.27" evidence="3 14"/>
<evidence type="ECO:0000256" key="7">
    <source>
        <dbReference type="ARBA" id="ARBA00022801"/>
    </source>
</evidence>
<gene>
    <name evidence="14" type="primary">uppP</name>
    <name evidence="15" type="ORF">EV215_1941</name>
</gene>
<evidence type="ECO:0000256" key="4">
    <source>
        <dbReference type="ARBA" id="ARBA00021581"/>
    </source>
</evidence>
<dbReference type="GO" id="GO:0008360">
    <property type="term" value="P:regulation of cell shape"/>
    <property type="evidence" value="ECO:0007669"/>
    <property type="project" value="UniProtKB-KW"/>
</dbReference>
<evidence type="ECO:0000256" key="8">
    <source>
        <dbReference type="ARBA" id="ARBA00022989"/>
    </source>
</evidence>
<evidence type="ECO:0000313" key="16">
    <source>
        <dbReference type="Proteomes" id="UP000294678"/>
    </source>
</evidence>
<evidence type="ECO:0000256" key="3">
    <source>
        <dbReference type="ARBA" id="ARBA00012374"/>
    </source>
</evidence>
<feature type="transmembrane region" description="Helical" evidence="14">
    <location>
        <begin position="145"/>
        <end position="163"/>
    </location>
</feature>
<evidence type="ECO:0000256" key="13">
    <source>
        <dbReference type="ARBA" id="ARBA00047594"/>
    </source>
</evidence>
<dbReference type="Pfam" id="PF02673">
    <property type="entry name" value="BacA"/>
    <property type="match status" value="1"/>
</dbReference>
<feature type="transmembrane region" description="Helical" evidence="14">
    <location>
        <begin position="247"/>
        <end position="265"/>
    </location>
</feature>
<evidence type="ECO:0000313" key="15">
    <source>
        <dbReference type="EMBL" id="TDT67934.1"/>
    </source>
</evidence>
<keyword evidence="7 14" id="KW-0378">Hydrolase</keyword>
<comment type="caution">
    <text evidence="15">The sequence shown here is derived from an EMBL/GenBank/DDBJ whole genome shotgun (WGS) entry which is preliminary data.</text>
</comment>
<feature type="transmembrane region" description="Helical" evidence="14">
    <location>
        <begin position="43"/>
        <end position="63"/>
    </location>
</feature>
<evidence type="ECO:0000256" key="5">
    <source>
        <dbReference type="ARBA" id="ARBA00022475"/>
    </source>
</evidence>
<comment type="miscellaneous">
    <text evidence="14">Bacitracin is thought to be involved in the inhibition of peptidoglycan synthesis by sequestering undecaprenyl diphosphate, thereby reducing the pool of lipid carrier available.</text>
</comment>
<comment type="function">
    <text evidence="14">Catalyzes the dephosphorylation of undecaprenyl diphosphate (UPP). Confers resistance to bacitracin.</text>
</comment>
<comment type="subcellular location">
    <subcellularLocation>
        <location evidence="1 14">Cell membrane</location>
        <topology evidence="1 14">Multi-pass membrane protein</topology>
    </subcellularLocation>
</comment>
<dbReference type="HAMAP" id="MF_01006">
    <property type="entry name" value="Undec_diphosphatase"/>
    <property type="match status" value="1"/>
</dbReference>
<dbReference type="GO" id="GO:0046677">
    <property type="term" value="P:response to antibiotic"/>
    <property type="evidence" value="ECO:0007669"/>
    <property type="project" value="UniProtKB-UniRule"/>
</dbReference>
<keyword evidence="6 14" id="KW-0812">Transmembrane</keyword>
<keyword evidence="14" id="KW-0133">Cell shape</keyword>
<evidence type="ECO:0000256" key="9">
    <source>
        <dbReference type="ARBA" id="ARBA00023136"/>
    </source>
</evidence>
<sequence>MNVLLVIILSIVEGITEFLPISSTGHMILVNNFLKIGNLRKEFMDSFLVIIQLGAILSVVVYFFKELNPFVKDKDIFKEKMILWSKIVIGVLPAVVLGLLFDDMIEEYFMDSSLIVALMLILYGIIFMFIEKVIKKSKINKFDNINYSTAFIIGIFQCLAMIPGTSRSGATIMGGLLLGLTKAVAAEFSFFLAIPTMVGATLLKIVKNGLNFTLNEWGLLLLGSFLSFIIAYLSIKWLMDYLKNKSFKVFGIYRIILGIIVLLLLL</sequence>
<dbReference type="GO" id="GO:0009252">
    <property type="term" value="P:peptidoglycan biosynthetic process"/>
    <property type="evidence" value="ECO:0007669"/>
    <property type="project" value="UniProtKB-KW"/>
</dbReference>
<evidence type="ECO:0000256" key="1">
    <source>
        <dbReference type="ARBA" id="ARBA00004651"/>
    </source>
</evidence>
<dbReference type="Proteomes" id="UP000294678">
    <property type="component" value="Unassembled WGS sequence"/>
</dbReference>
<keyword evidence="9 14" id="KW-0472">Membrane</keyword>
<keyword evidence="14" id="KW-0961">Cell wall biogenesis/degradation</keyword>
<feature type="transmembrane region" description="Helical" evidence="14">
    <location>
        <begin position="183"/>
        <end position="205"/>
    </location>
</feature>
<feature type="transmembrane region" description="Helical" evidence="14">
    <location>
        <begin position="113"/>
        <end position="133"/>
    </location>
</feature>
<evidence type="ECO:0000256" key="14">
    <source>
        <dbReference type="HAMAP-Rule" id="MF_01006"/>
    </source>
</evidence>
<dbReference type="NCBIfam" id="TIGR00753">
    <property type="entry name" value="undec_PP_bacA"/>
    <property type="match status" value="1"/>
</dbReference>
<proteinExistence type="inferred from homology"/>
<dbReference type="AlphaFoldDB" id="A0AA46DXA0"/>
<dbReference type="NCBIfam" id="NF001389">
    <property type="entry name" value="PRK00281.1-2"/>
    <property type="match status" value="1"/>
</dbReference>
<feature type="transmembrane region" description="Helical" evidence="14">
    <location>
        <begin position="83"/>
        <end position="101"/>
    </location>
</feature>
<dbReference type="NCBIfam" id="NF001390">
    <property type="entry name" value="PRK00281.1-4"/>
    <property type="match status" value="1"/>
</dbReference>
<name>A0AA46DXA0_9FUSO</name>
<comment type="catalytic activity">
    <reaction evidence="13 14">
        <text>di-trans,octa-cis-undecaprenyl diphosphate + H2O = di-trans,octa-cis-undecaprenyl phosphate + phosphate + H(+)</text>
        <dbReference type="Rhea" id="RHEA:28094"/>
        <dbReference type="ChEBI" id="CHEBI:15377"/>
        <dbReference type="ChEBI" id="CHEBI:15378"/>
        <dbReference type="ChEBI" id="CHEBI:43474"/>
        <dbReference type="ChEBI" id="CHEBI:58405"/>
        <dbReference type="ChEBI" id="CHEBI:60392"/>
        <dbReference type="EC" id="3.6.1.27"/>
    </reaction>
</comment>
<organism evidence="15 16">
    <name type="scientific">Hypnocyclicus thermotrophus</name>
    <dbReference type="NCBI Taxonomy" id="1627895"/>
    <lineage>
        <taxon>Bacteria</taxon>
        <taxon>Fusobacteriati</taxon>
        <taxon>Fusobacteriota</taxon>
        <taxon>Fusobacteriia</taxon>
        <taxon>Fusobacteriales</taxon>
        <taxon>Fusobacteriaceae</taxon>
        <taxon>Hypnocyclicus</taxon>
    </lineage>
</organism>
<dbReference type="NCBIfam" id="NF001391">
    <property type="entry name" value="PRK00281.1-5"/>
    <property type="match status" value="1"/>
</dbReference>
<accession>A0AA46DXA0</accession>
<dbReference type="PANTHER" id="PTHR30622">
    <property type="entry name" value="UNDECAPRENYL-DIPHOSPHATASE"/>
    <property type="match status" value="1"/>
</dbReference>
<feature type="transmembrane region" description="Helical" evidence="14">
    <location>
        <begin position="217"/>
        <end position="235"/>
    </location>
</feature>
<dbReference type="GO" id="GO:0071555">
    <property type="term" value="P:cell wall organization"/>
    <property type="evidence" value="ECO:0007669"/>
    <property type="project" value="UniProtKB-KW"/>
</dbReference>
<evidence type="ECO:0000256" key="6">
    <source>
        <dbReference type="ARBA" id="ARBA00022692"/>
    </source>
</evidence>
<dbReference type="EMBL" id="SOBG01000009">
    <property type="protein sequence ID" value="TDT67934.1"/>
    <property type="molecule type" value="Genomic_DNA"/>
</dbReference>
<keyword evidence="14" id="KW-0573">Peptidoglycan synthesis</keyword>
<keyword evidence="16" id="KW-1185">Reference proteome</keyword>
<keyword evidence="5 14" id="KW-1003">Cell membrane</keyword>
<comment type="similarity">
    <text evidence="2 14">Belongs to the UppP family.</text>
</comment>
<keyword evidence="10 14" id="KW-0046">Antibiotic resistance</keyword>
<evidence type="ECO:0000256" key="2">
    <source>
        <dbReference type="ARBA" id="ARBA00010621"/>
    </source>
</evidence>
<protein>
    <recommendedName>
        <fullName evidence="4 14">Undecaprenyl-diphosphatase</fullName>
        <ecNumber evidence="3 14">3.6.1.27</ecNumber>
    </recommendedName>
    <alternativeName>
        <fullName evidence="12 14">Bacitracin resistance protein</fullName>
    </alternativeName>
    <alternativeName>
        <fullName evidence="11 14">Undecaprenyl pyrophosphate phosphatase</fullName>
    </alternativeName>
</protein>
<dbReference type="PANTHER" id="PTHR30622:SF3">
    <property type="entry name" value="UNDECAPRENYL-DIPHOSPHATASE"/>
    <property type="match status" value="1"/>
</dbReference>